<dbReference type="InterPro" id="IPR051487">
    <property type="entry name" value="Ser/Thr_Proteases_Immune/Dev"/>
</dbReference>
<feature type="compositionally biased region" description="Low complexity" evidence="3">
    <location>
        <begin position="79"/>
        <end position="99"/>
    </location>
</feature>
<dbReference type="SUPFAM" id="SSF50494">
    <property type="entry name" value="Trypsin-like serine proteases"/>
    <property type="match status" value="1"/>
</dbReference>
<dbReference type="Gene3D" id="2.40.10.10">
    <property type="entry name" value="Trypsin-like serine proteases"/>
    <property type="match status" value="1"/>
</dbReference>
<comment type="similarity">
    <text evidence="2">Belongs to the peptidase S1 family. CLIP subfamily.</text>
</comment>
<organism evidence="5 6">
    <name type="scientific">Stomoxys calcitrans</name>
    <name type="common">Stable fly</name>
    <name type="synonym">Conops calcitrans</name>
    <dbReference type="NCBI Taxonomy" id="35570"/>
    <lineage>
        <taxon>Eukaryota</taxon>
        <taxon>Metazoa</taxon>
        <taxon>Ecdysozoa</taxon>
        <taxon>Arthropoda</taxon>
        <taxon>Hexapoda</taxon>
        <taxon>Insecta</taxon>
        <taxon>Pterygota</taxon>
        <taxon>Neoptera</taxon>
        <taxon>Endopterygota</taxon>
        <taxon>Diptera</taxon>
        <taxon>Brachycera</taxon>
        <taxon>Muscomorpha</taxon>
        <taxon>Muscoidea</taxon>
        <taxon>Muscidae</taxon>
        <taxon>Stomoxys</taxon>
    </lineage>
</organism>
<feature type="domain" description="Peptidase S1" evidence="4">
    <location>
        <begin position="254"/>
        <end position="497"/>
    </location>
</feature>
<evidence type="ECO:0000256" key="1">
    <source>
        <dbReference type="ARBA" id="ARBA00023157"/>
    </source>
</evidence>
<dbReference type="InterPro" id="IPR001254">
    <property type="entry name" value="Trypsin_dom"/>
</dbReference>
<dbReference type="PROSITE" id="PS50240">
    <property type="entry name" value="TRYPSIN_DOM"/>
    <property type="match status" value="1"/>
</dbReference>
<dbReference type="FunFam" id="2.40.10.10:FF:000068">
    <property type="entry name" value="transmembrane protease serine 2"/>
    <property type="match status" value="1"/>
</dbReference>
<dbReference type="CDD" id="cd00190">
    <property type="entry name" value="Tryp_SPc"/>
    <property type="match status" value="1"/>
</dbReference>
<accession>A0A1I8QB24</accession>
<dbReference type="GO" id="GO:0004252">
    <property type="term" value="F:serine-type endopeptidase activity"/>
    <property type="evidence" value="ECO:0007669"/>
    <property type="project" value="InterPro"/>
</dbReference>
<proteinExistence type="inferred from homology"/>
<dbReference type="AlphaFoldDB" id="A0A1I8QB24"/>
<dbReference type="EnsemblMetazoa" id="SCAU015514-RA">
    <property type="protein sequence ID" value="SCAU015514-PA"/>
    <property type="gene ID" value="SCAU015514"/>
</dbReference>
<dbReference type="InterPro" id="IPR001314">
    <property type="entry name" value="Peptidase_S1A"/>
</dbReference>
<evidence type="ECO:0000313" key="5">
    <source>
        <dbReference type="EnsemblMetazoa" id="SCAU015514-PA"/>
    </source>
</evidence>
<dbReference type="SMART" id="SM00020">
    <property type="entry name" value="Tryp_SPc"/>
    <property type="match status" value="1"/>
</dbReference>
<dbReference type="PRINTS" id="PR00722">
    <property type="entry name" value="CHYMOTRYPSIN"/>
</dbReference>
<evidence type="ECO:0000259" key="4">
    <source>
        <dbReference type="PROSITE" id="PS50240"/>
    </source>
</evidence>
<reference evidence="5" key="1">
    <citation type="submission" date="2020-05" db="UniProtKB">
        <authorList>
            <consortium name="EnsemblMetazoa"/>
        </authorList>
    </citation>
    <scope>IDENTIFICATION</scope>
    <source>
        <strain evidence="5">USDA</strain>
    </source>
</reference>
<dbReference type="InterPro" id="IPR043504">
    <property type="entry name" value="Peptidase_S1_PA_chymotrypsin"/>
</dbReference>
<sequence>MDENVQLPHATKCLNEVFYFNRDGSEVLTGSEYFCGYGLVERTSFLNRAVFSYISTPSNKRAVADVLEETAKDEDTTEEITTTTSTSTSTSTTTTTTTTPAPYLATLPSVLMTSASIPSNVDKNVSNSFAYVLALLSNNLDMHDFTMVSQSSGGDVFTYTPSAAEPTSGGLNTNDRLPASRWRNGSIGISKISSKRVAKVIVGQDYTTTTSSSSTTTTTPRPYVRATQGGGSFSCLVEVVEPPCDCGWGSTTKIAGASGVAGISEFPSMAGVISKKTQRIFCGAAIIHRRYLLSAAHCYDTADTDKAELLQAVVGEHDTSTVLESVYTRYYDVSRIIIHESFRSTATRVHNDIALLKMRHSIEWNRSVGPACLPFLPVIGPEGSRKSPLPGQQVQTAGWGTTSFGGEQSSVLLKTTLDVISRERCQNLIHYLPSGAFCTYTPGRDTCQYDSGGALYARGERLFAVGIVSYGFACATDQPSVNTRVASHLKWIRSKTSDAKFCIK</sequence>
<dbReference type="Proteomes" id="UP000095300">
    <property type="component" value="Unassembled WGS sequence"/>
</dbReference>
<keyword evidence="1" id="KW-1015">Disulfide bond</keyword>
<protein>
    <recommendedName>
        <fullName evidence="4">Peptidase S1 domain-containing protein</fullName>
    </recommendedName>
</protein>
<evidence type="ECO:0000256" key="2">
    <source>
        <dbReference type="ARBA" id="ARBA00024195"/>
    </source>
</evidence>
<keyword evidence="6" id="KW-1185">Reference proteome</keyword>
<dbReference type="Pfam" id="PF00089">
    <property type="entry name" value="Trypsin"/>
    <property type="match status" value="1"/>
</dbReference>
<dbReference type="InterPro" id="IPR009003">
    <property type="entry name" value="Peptidase_S1_PA"/>
</dbReference>
<dbReference type="VEuPathDB" id="VectorBase:SCAU015514"/>
<evidence type="ECO:0000313" key="6">
    <source>
        <dbReference type="Proteomes" id="UP000095300"/>
    </source>
</evidence>
<dbReference type="PANTHER" id="PTHR24256">
    <property type="entry name" value="TRYPTASE-RELATED"/>
    <property type="match status" value="1"/>
</dbReference>
<dbReference type="InterPro" id="IPR018114">
    <property type="entry name" value="TRYPSIN_HIS"/>
</dbReference>
<feature type="region of interest" description="Disordered" evidence="3">
    <location>
        <begin position="69"/>
        <end position="100"/>
    </location>
</feature>
<evidence type="ECO:0000256" key="3">
    <source>
        <dbReference type="SAM" id="MobiDB-lite"/>
    </source>
</evidence>
<gene>
    <name evidence="5" type="primary">106080909</name>
</gene>
<name>A0A1I8QB24_STOCA</name>
<dbReference type="PROSITE" id="PS00134">
    <property type="entry name" value="TRYPSIN_HIS"/>
    <property type="match status" value="1"/>
</dbReference>
<dbReference type="GO" id="GO:0006508">
    <property type="term" value="P:proteolysis"/>
    <property type="evidence" value="ECO:0007669"/>
    <property type="project" value="InterPro"/>
</dbReference>
<dbReference type="STRING" id="35570.A0A1I8QB24"/>
<dbReference type="OrthoDB" id="6380398at2759"/>